<comment type="caution">
    <text evidence="10">Lacks conserved residue(s) required for the propagation of feature annotation.</text>
</comment>
<name>A0AAW4L4I1_9BACT</name>
<evidence type="ECO:0000259" key="12">
    <source>
        <dbReference type="Pfam" id="PF19269"/>
    </source>
</evidence>
<dbReference type="InterPro" id="IPR020751">
    <property type="entry name" value="aa-tRNA-synth_I_codon-bd_sub2"/>
</dbReference>
<dbReference type="GO" id="GO:0005524">
    <property type="term" value="F:ATP binding"/>
    <property type="evidence" value="ECO:0007669"/>
    <property type="project" value="UniProtKB-UniRule"/>
</dbReference>
<proteinExistence type="inferred from homology"/>
<evidence type="ECO:0000259" key="11">
    <source>
        <dbReference type="Pfam" id="PF00749"/>
    </source>
</evidence>
<dbReference type="InterPro" id="IPR033910">
    <property type="entry name" value="GluRS_core"/>
</dbReference>
<evidence type="ECO:0000256" key="6">
    <source>
        <dbReference type="ARBA" id="ARBA00022741"/>
    </source>
</evidence>
<dbReference type="InterPro" id="IPR004527">
    <property type="entry name" value="Glu-tRNA-ligase_bac/mito"/>
</dbReference>
<dbReference type="PROSITE" id="PS00178">
    <property type="entry name" value="AA_TRNA_LIGASE_I"/>
    <property type="match status" value="1"/>
</dbReference>
<evidence type="ECO:0000256" key="1">
    <source>
        <dbReference type="ARBA" id="ARBA00004496"/>
    </source>
</evidence>
<dbReference type="GO" id="GO:0004818">
    <property type="term" value="F:glutamate-tRNA ligase activity"/>
    <property type="evidence" value="ECO:0007669"/>
    <property type="project" value="UniProtKB-UniRule"/>
</dbReference>
<dbReference type="GO" id="GO:0000049">
    <property type="term" value="F:tRNA binding"/>
    <property type="evidence" value="ECO:0007669"/>
    <property type="project" value="InterPro"/>
</dbReference>
<comment type="subunit">
    <text evidence="3 10">Monomer.</text>
</comment>
<comment type="function">
    <text evidence="10">Catalyzes the attachment of glutamate to tRNA(Glu) in a two-step reaction: glutamate is first activated by ATP to form Glu-AMP and then transferred to the acceptor end of tRNA(Glu).</text>
</comment>
<dbReference type="EMBL" id="JAHCVJ010000007">
    <property type="protein sequence ID" value="MBT0665803.1"/>
    <property type="molecule type" value="Genomic_DNA"/>
</dbReference>
<dbReference type="Proteomes" id="UP000811899">
    <property type="component" value="Unassembled WGS sequence"/>
</dbReference>
<keyword evidence="4 10" id="KW-0963">Cytoplasm</keyword>
<dbReference type="NCBIfam" id="TIGR00464">
    <property type="entry name" value="gltX_bact"/>
    <property type="match status" value="1"/>
</dbReference>
<evidence type="ECO:0000256" key="10">
    <source>
        <dbReference type="HAMAP-Rule" id="MF_00022"/>
    </source>
</evidence>
<dbReference type="PANTHER" id="PTHR43311:SF2">
    <property type="entry name" value="GLUTAMATE--TRNA LIGASE, MITOCHONDRIAL-RELATED"/>
    <property type="match status" value="1"/>
</dbReference>
<evidence type="ECO:0000313" key="13">
    <source>
        <dbReference type="EMBL" id="MBT0665803.1"/>
    </source>
</evidence>
<feature type="domain" description="Aminoacyl-tRNA synthetase class I anticodon-binding" evidence="12">
    <location>
        <begin position="318"/>
        <end position="460"/>
    </location>
</feature>
<dbReference type="GO" id="GO:0006424">
    <property type="term" value="P:glutamyl-tRNA aminoacylation"/>
    <property type="evidence" value="ECO:0007669"/>
    <property type="project" value="UniProtKB-UniRule"/>
</dbReference>
<sequence>MSNIRLRFAPSPTGYLHIGGARTALFNWLLAKKLKGTFILRIEDTDVARSTQESVDAILQGMEWLGLDWDEGPFYQSDNFPLYKEYVQKLLDEGKAYRCYCTSEELEAKRELAMKEGRKPKYDGTCRNLTEVNPDKPSVVRFRAPHEGLTAFNDLIKGPISFNNEELDDLIIQRTDGTPTYNFVVVIDDASMGITMVIRGDDHINNTPRQILLYEALGKPVPQFAHVPMILGSDKTRLSKRHGATSVMAYRDMGLLPEAMVNYLVRLGWSHGDEEIFSREDLIEKFSIEAVGKSAGVFNPDKLLWLNAHYIKTGDPERLATLLLPFLKERGVDPTDGPSLPAVVTTLQERARTMIEMADGALFYYQPDYPFDADAAEKFLNPETSAVLAELKTRLASLDSFDAVTIGAAFKELCTDMGIKLPQVAQPARVALTGKTAAPGIFEVVETLGMNETLRRIDRAVDFAKTTPVQGAV</sequence>
<dbReference type="SUPFAM" id="SSF52374">
    <property type="entry name" value="Nucleotidylyl transferase"/>
    <property type="match status" value="1"/>
</dbReference>
<evidence type="ECO:0000256" key="7">
    <source>
        <dbReference type="ARBA" id="ARBA00022840"/>
    </source>
</evidence>
<comment type="caution">
    <text evidence="13">The sequence shown here is derived from an EMBL/GenBank/DDBJ whole genome shotgun (WGS) entry which is preliminary data.</text>
</comment>
<keyword evidence="14" id="KW-1185">Reference proteome</keyword>
<evidence type="ECO:0000256" key="5">
    <source>
        <dbReference type="ARBA" id="ARBA00022598"/>
    </source>
</evidence>
<dbReference type="InterPro" id="IPR014729">
    <property type="entry name" value="Rossmann-like_a/b/a_fold"/>
</dbReference>
<feature type="domain" description="Glutamyl/glutaminyl-tRNA synthetase class Ib catalytic" evidence="11">
    <location>
        <begin position="4"/>
        <end position="305"/>
    </location>
</feature>
<dbReference type="InterPro" id="IPR020058">
    <property type="entry name" value="Glu/Gln-tRNA-synth_Ib_cat-dom"/>
</dbReference>
<organism evidence="13 14">
    <name type="scientific">Geoanaerobacter pelophilus</name>
    <dbReference type="NCBI Taxonomy" id="60036"/>
    <lineage>
        <taxon>Bacteria</taxon>
        <taxon>Pseudomonadati</taxon>
        <taxon>Thermodesulfobacteriota</taxon>
        <taxon>Desulfuromonadia</taxon>
        <taxon>Geobacterales</taxon>
        <taxon>Geobacteraceae</taxon>
        <taxon>Geoanaerobacter</taxon>
    </lineage>
</organism>
<dbReference type="CDD" id="cd00808">
    <property type="entry name" value="GluRS_core"/>
    <property type="match status" value="1"/>
</dbReference>
<evidence type="ECO:0000256" key="9">
    <source>
        <dbReference type="ARBA" id="ARBA00023146"/>
    </source>
</evidence>
<dbReference type="Gene3D" id="3.40.50.620">
    <property type="entry name" value="HUPs"/>
    <property type="match status" value="1"/>
</dbReference>
<comment type="catalytic activity">
    <reaction evidence="10">
        <text>tRNA(Glu) + L-glutamate + ATP = L-glutamyl-tRNA(Glu) + AMP + diphosphate</text>
        <dbReference type="Rhea" id="RHEA:23540"/>
        <dbReference type="Rhea" id="RHEA-COMP:9663"/>
        <dbReference type="Rhea" id="RHEA-COMP:9680"/>
        <dbReference type="ChEBI" id="CHEBI:29985"/>
        <dbReference type="ChEBI" id="CHEBI:30616"/>
        <dbReference type="ChEBI" id="CHEBI:33019"/>
        <dbReference type="ChEBI" id="CHEBI:78442"/>
        <dbReference type="ChEBI" id="CHEBI:78520"/>
        <dbReference type="ChEBI" id="CHEBI:456215"/>
        <dbReference type="EC" id="6.1.1.17"/>
    </reaction>
</comment>
<dbReference type="Gene3D" id="1.10.10.350">
    <property type="match status" value="1"/>
</dbReference>
<keyword evidence="7 10" id="KW-0067">ATP-binding</keyword>
<comment type="similarity">
    <text evidence="2 10">Belongs to the class-I aminoacyl-tRNA synthetase family. Glutamate--tRNA ligase type 1 subfamily.</text>
</comment>
<dbReference type="GO" id="GO:0008270">
    <property type="term" value="F:zinc ion binding"/>
    <property type="evidence" value="ECO:0007669"/>
    <property type="project" value="InterPro"/>
</dbReference>
<accession>A0AAW4L4I1</accession>
<dbReference type="GO" id="GO:0005829">
    <property type="term" value="C:cytosol"/>
    <property type="evidence" value="ECO:0007669"/>
    <property type="project" value="TreeGrafter"/>
</dbReference>
<dbReference type="RefSeq" id="WP_214172575.1">
    <property type="nucleotide sequence ID" value="NZ_JAHCVJ010000007.1"/>
</dbReference>
<protein>
    <recommendedName>
        <fullName evidence="10">Glutamate--tRNA ligase</fullName>
        <ecNumber evidence="10">6.1.1.17</ecNumber>
    </recommendedName>
    <alternativeName>
        <fullName evidence="10">Glutamyl-tRNA synthetase</fullName>
        <shortName evidence="10">GluRS</shortName>
    </alternativeName>
</protein>
<dbReference type="PANTHER" id="PTHR43311">
    <property type="entry name" value="GLUTAMATE--TRNA LIGASE"/>
    <property type="match status" value="1"/>
</dbReference>
<evidence type="ECO:0000256" key="4">
    <source>
        <dbReference type="ARBA" id="ARBA00022490"/>
    </source>
</evidence>
<keyword evidence="6 10" id="KW-0547">Nucleotide-binding</keyword>
<dbReference type="InterPro" id="IPR001412">
    <property type="entry name" value="aa-tRNA-synth_I_CS"/>
</dbReference>
<dbReference type="Pfam" id="PF19269">
    <property type="entry name" value="Anticodon_2"/>
    <property type="match status" value="1"/>
</dbReference>
<dbReference type="PRINTS" id="PR00987">
    <property type="entry name" value="TRNASYNTHGLU"/>
</dbReference>
<feature type="binding site" evidence="10">
    <location>
        <position position="240"/>
    </location>
    <ligand>
        <name>ATP</name>
        <dbReference type="ChEBI" id="CHEBI:30616"/>
    </ligand>
</feature>
<dbReference type="InterPro" id="IPR049940">
    <property type="entry name" value="GluQ/Sye"/>
</dbReference>
<evidence type="ECO:0000256" key="8">
    <source>
        <dbReference type="ARBA" id="ARBA00022917"/>
    </source>
</evidence>
<dbReference type="InterPro" id="IPR008925">
    <property type="entry name" value="aa_tRNA-synth_I_cd-bd_sf"/>
</dbReference>
<feature type="short sequence motif" description="'HIGH' region" evidence="10">
    <location>
        <begin position="10"/>
        <end position="20"/>
    </location>
</feature>
<keyword evidence="9 10" id="KW-0030">Aminoacyl-tRNA synthetase</keyword>
<evidence type="ECO:0000256" key="2">
    <source>
        <dbReference type="ARBA" id="ARBA00007894"/>
    </source>
</evidence>
<evidence type="ECO:0000256" key="3">
    <source>
        <dbReference type="ARBA" id="ARBA00011245"/>
    </source>
</evidence>
<dbReference type="AlphaFoldDB" id="A0AAW4L4I1"/>
<reference evidence="13 14" key="1">
    <citation type="submission" date="2021-05" db="EMBL/GenBank/DDBJ databases">
        <title>The draft genome of Geobacter pelophilus DSM 12255.</title>
        <authorList>
            <person name="Xu Z."/>
            <person name="Masuda Y."/>
            <person name="Itoh H."/>
            <person name="Senoo K."/>
        </authorList>
    </citation>
    <scope>NUCLEOTIDE SEQUENCE [LARGE SCALE GENOMIC DNA]</scope>
    <source>
        <strain evidence="13 14">DSM 12255</strain>
    </source>
</reference>
<dbReference type="HAMAP" id="MF_00022">
    <property type="entry name" value="Glu_tRNA_synth_type1"/>
    <property type="match status" value="1"/>
</dbReference>
<keyword evidence="5 10" id="KW-0436">Ligase</keyword>
<dbReference type="SUPFAM" id="SSF48163">
    <property type="entry name" value="An anticodon-binding domain of class I aminoacyl-tRNA synthetases"/>
    <property type="match status" value="1"/>
</dbReference>
<dbReference type="InterPro" id="IPR045462">
    <property type="entry name" value="aa-tRNA-synth_I_cd-bd"/>
</dbReference>
<gene>
    <name evidence="10 13" type="primary">gltX</name>
    <name evidence="13" type="ORF">KI809_15950</name>
</gene>
<keyword evidence="8 10" id="KW-0648">Protein biosynthesis</keyword>
<feature type="short sequence motif" description="'KMSKS' region" evidence="10">
    <location>
        <begin position="237"/>
        <end position="241"/>
    </location>
</feature>
<comment type="subcellular location">
    <subcellularLocation>
        <location evidence="1 10">Cytoplasm</location>
    </subcellularLocation>
</comment>
<dbReference type="InterPro" id="IPR000924">
    <property type="entry name" value="Glu/Gln-tRNA-synth"/>
</dbReference>
<dbReference type="EC" id="6.1.1.17" evidence="10"/>
<evidence type="ECO:0000313" key="14">
    <source>
        <dbReference type="Proteomes" id="UP000811899"/>
    </source>
</evidence>
<dbReference type="Pfam" id="PF00749">
    <property type="entry name" value="tRNA-synt_1c"/>
    <property type="match status" value="1"/>
</dbReference>
<dbReference type="FunFam" id="3.40.50.620:FF:000007">
    <property type="entry name" value="Glutamate--tRNA ligase"/>
    <property type="match status" value="1"/>
</dbReference>